<dbReference type="Proteomes" id="UP001501433">
    <property type="component" value="Unassembled WGS sequence"/>
</dbReference>
<dbReference type="Gene3D" id="3.40.47.10">
    <property type="match status" value="1"/>
</dbReference>
<dbReference type="NCBIfam" id="TIGR01930">
    <property type="entry name" value="AcCoA-C-Actrans"/>
    <property type="match status" value="1"/>
</dbReference>
<comment type="caution">
    <text evidence="8">The sequence shown here is derived from an EMBL/GenBank/DDBJ whole genome shotgun (WGS) entry which is preliminary data.</text>
</comment>
<dbReference type="Pfam" id="PF00108">
    <property type="entry name" value="Thiolase_N"/>
    <property type="match status" value="1"/>
</dbReference>
<protein>
    <submittedName>
        <fullName evidence="8">Acetyl-CoA C-acyltransferase</fullName>
    </submittedName>
</protein>
<dbReference type="InterPro" id="IPR020613">
    <property type="entry name" value="Thiolase_CS"/>
</dbReference>
<dbReference type="PANTHER" id="PTHR43853">
    <property type="entry name" value="3-KETOACYL-COA THIOLASE, PEROXISOMAL"/>
    <property type="match status" value="1"/>
</dbReference>
<dbReference type="PIRSF" id="PIRSF000429">
    <property type="entry name" value="Ac-CoA_Ac_transf"/>
    <property type="match status" value="1"/>
</dbReference>
<evidence type="ECO:0000256" key="5">
    <source>
        <dbReference type="RuleBase" id="RU003557"/>
    </source>
</evidence>
<dbReference type="InterPro" id="IPR050215">
    <property type="entry name" value="Thiolase-like_sf_Thiolase"/>
</dbReference>
<proteinExistence type="inferred from homology"/>
<feature type="domain" description="Thiolase C-terminal" evidence="7">
    <location>
        <begin position="271"/>
        <end position="393"/>
    </location>
</feature>
<evidence type="ECO:0000256" key="2">
    <source>
        <dbReference type="ARBA" id="ARBA00010982"/>
    </source>
</evidence>
<accession>A0ABP9CU70</accession>
<dbReference type="InterPro" id="IPR016039">
    <property type="entry name" value="Thiolase-like"/>
</dbReference>
<keyword evidence="3 5" id="KW-0808">Transferase</keyword>
<evidence type="ECO:0000256" key="4">
    <source>
        <dbReference type="ARBA" id="ARBA00023315"/>
    </source>
</evidence>
<dbReference type="InterPro" id="IPR020617">
    <property type="entry name" value="Thiolase_C"/>
</dbReference>
<evidence type="ECO:0000256" key="3">
    <source>
        <dbReference type="ARBA" id="ARBA00022679"/>
    </source>
</evidence>
<dbReference type="InterPro" id="IPR002155">
    <property type="entry name" value="Thiolase"/>
</dbReference>
<feature type="domain" description="Thiolase N-terminal" evidence="6">
    <location>
        <begin position="5"/>
        <end position="263"/>
    </location>
</feature>
<gene>
    <name evidence="8" type="ORF">GCM10023330_27520</name>
</gene>
<keyword evidence="4 5" id="KW-0012">Acyltransferase</keyword>
<dbReference type="PROSITE" id="PS00737">
    <property type="entry name" value="THIOLASE_2"/>
    <property type="match status" value="1"/>
</dbReference>
<comment type="similarity">
    <text evidence="2 5">Belongs to the thiolase-like superfamily. Thiolase family.</text>
</comment>
<dbReference type="RefSeq" id="WP_345277808.1">
    <property type="nucleotide sequence ID" value="NZ_BAABJW010000005.1"/>
</dbReference>
<dbReference type="CDD" id="cd00751">
    <property type="entry name" value="thiolase"/>
    <property type="match status" value="1"/>
</dbReference>
<reference evidence="9" key="1">
    <citation type="journal article" date="2019" name="Int. J. Syst. Evol. Microbiol.">
        <title>The Global Catalogue of Microorganisms (GCM) 10K type strain sequencing project: providing services to taxonomists for standard genome sequencing and annotation.</title>
        <authorList>
            <consortium name="The Broad Institute Genomics Platform"/>
            <consortium name="The Broad Institute Genome Sequencing Center for Infectious Disease"/>
            <person name="Wu L."/>
            <person name="Ma J."/>
        </authorList>
    </citation>
    <scope>NUCLEOTIDE SEQUENCE [LARGE SCALE GENOMIC DNA]</scope>
    <source>
        <strain evidence="9">JCM 18325</strain>
    </source>
</reference>
<evidence type="ECO:0000256" key="1">
    <source>
        <dbReference type="ARBA" id="ARBA00005189"/>
    </source>
</evidence>
<dbReference type="PANTHER" id="PTHR43853:SF21">
    <property type="entry name" value="STEROID 3-KETOACYL-COA THIOLASE"/>
    <property type="match status" value="1"/>
</dbReference>
<evidence type="ECO:0000259" key="7">
    <source>
        <dbReference type="Pfam" id="PF02803"/>
    </source>
</evidence>
<evidence type="ECO:0000313" key="9">
    <source>
        <dbReference type="Proteomes" id="UP001501433"/>
    </source>
</evidence>
<dbReference type="SUPFAM" id="SSF53901">
    <property type="entry name" value="Thiolase-like"/>
    <property type="match status" value="2"/>
</dbReference>
<evidence type="ECO:0000313" key="8">
    <source>
        <dbReference type="EMBL" id="GAA4817333.1"/>
    </source>
</evidence>
<dbReference type="PROSITE" id="PS00098">
    <property type="entry name" value="THIOLASE_1"/>
    <property type="match status" value="1"/>
</dbReference>
<keyword evidence="9" id="KW-1185">Reference proteome</keyword>
<dbReference type="Pfam" id="PF02803">
    <property type="entry name" value="Thiolase_C"/>
    <property type="match status" value="1"/>
</dbReference>
<dbReference type="InterPro" id="IPR020615">
    <property type="entry name" value="Thiolase_acyl_enz_int_AS"/>
</dbReference>
<sequence>MKQAYIVKAYRTAVGKAPKGVFRFKRADELGAETIQYMMKELPNLDVKRIDDVIVGNAMPEGSQGLNMARFISLIGLNSIDVPGVTVNRFCSSGIETIGIATAKIQSGMADCIIAGGAESMSAVPMTGFKPELNYDIVKAGHEDYYWGMGNTAEAVANQFKVSREDQDEFAYYSHMKALKAQAENRFKDQIVPIEVEQTYIDSNGKKATKKYTVTKDEGPRAGTSMEALSKLRPVFAQGGSVTAGNSSQMSDGAAFVLIMSEDMVKELNLEPIARLINYAAVGVEPRIMGIGPVKAIPKALKQAGLQQKDLELIELNEAFASQSIAVIRELNLNPDIVNVNGGAIALGHPLGCTGAKLSVQLFDEMRKRNMKGKYGAVTMCVGTGQGACGIFEFLN</sequence>
<dbReference type="EMBL" id="BAABJW010000005">
    <property type="protein sequence ID" value="GAA4817333.1"/>
    <property type="molecule type" value="Genomic_DNA"/>
</dbReference>
<comment type="pathway">
    <text evidence="1">Lipid metabolism.</text>
</comment>
<name>A0ABP9CU70_9FLAO</name>
<evidence type="ECO:0000259" key="6">
    <source>
        <dbReference type="Pfam" id="PF00108"/>
    </source>
</evidence>
<dbReference type="InterPro" id="IPR020616">
    <property type="entry name" value="Thiolase_N"/>
</dbReference>
<organism evidence="8 9">
    <name type="scientific">Litoribaculum gwangyangense</name>
    <dbReference type="NCBI Taxonomy" id="1130722"/>
    <lineage>
        <taxon>Bacteria</taxon>
        <taxon>Pseudomonadati</taxon>
        <taxon>Bacteroidota</taxon>
        <taxon>Flavobacteriia</taxon>
        <taxon>Flavobacteriales</taxon>
        <taxon>Flavobacteriaceae</taxon>
        <taxon>Litoribaculum</taxon>
    </lineage>
</organism>